<feature type="compositionally biased region" description="Polar residues" evidence="4">
    <location>
        <begin position="807"/>
        <end position="818"/>
    </location>
</feature>
<dbReference type="InterPro" id="IPR036961">
    <property type="entry name" value="Kinesin_motor_dom_sf"/>
</dbReference>
<keyword evidence="8" id="KW-1185">Reference proteome</keyword>
<keyword evidence="3" id="KW-0067">ATP-binding</keyword>
<feature type="compositionally biased region" description="Polar residues" evidence="4">
    <location>
        <begin position="978"/>
        <end position="993"/>
    </location>
</feature>
<dbReference type="InterPro" id="IPR001752">
    <property type="entry name" value="Kinesin_motor_dom"/>
</dbReference>
<dbReference type="SUPFAM" id="SSF47576">
    <property type="entry name" value="Calponin-homology domain, CH-domain"/>
    <property type="match status" value="1"/>
</dbReference>
<organism evidence="7 8">
    <name type="scientific">Chenopodium quinoa</name>
    <name type="common">Quinoa</name>
    <dbReference type="NCBI Taxonomy" id="63459"/>
    <lineage>
        <taxon>Eukaryota</taxon>
        <taxon>Viridiplantae</taxon>
        <taxon>Streptophyta</taxon>
        <taxon>Embryophyta</taxon>
        <taxon>Tracheophyta</taxon>
        <taxon>Spermatophyta</taxon>
        <taxon>Magnoliopsida</taxon>
        <taxon>eudicotyledons</taxon>
        <taxon>Gunneridae</taxon>
        <taxon>Pentapetalae</taxon>
        <taxon>Caryophyllales</taxon>
        <taxon>Chenopodiaceae</taxon>
        <taxon>Chenopodioideae</taxon>
        <taxon>Atripliceae</taxon>
        <taxon>Chenopodium</taxon>
    </lineage>
</organism>
<dbReference type="PANTHER" id="PTHR47972:SF4">
    <property type="entry name" value="KINESIN-LIKE PROTEIN KIN-14L"/>
    <property type="match status" value="1"/>
</dbReference>
<dbReference type="InterPro" id="IPR036872">
    <property type="entry name" value="CH_dom_sf"/>
</dbReference>
<dbReference type="OMA" id="PKVYSRN"/>
<evidence type="ECO:0000313" key="7">
    <source>
        <dbReference type="EnsemblPlants" id="AUR62026063-RA:cds"/>
    </source>
</evidence>
<feature type="region of interest" description="Disordered" evidence="4">
    <location>
        <begin position="688"/>
        <end position="868"/>
    </location>
</feature>
<protein>
    <submittedName>
        <fullName evidence="7">Uncharacterized protein</fullName>
    </submittedName>
</protein>
<keyword evidence="2 3" id="KW-0505">Motor protein</keyword>
<name>A0A803MAE6_CHEQI</name>
<evidence type="ECO:0000256" key="1">
    <source>
        <dbReference type="ARBA" id="ARBA00010899"/>
    </source>
</evidence>
<dbReference type="InterPro" id="IPR027417">
    <property type="entry name" value="P-loop_NTPase"/>
</dbReference>
<keyword evidence="3" id="KW-0547">Nucleotide-binding</keyword>
<dbReference type="InterPro" id="IPR001715">
    <property type="entry name" value="CH_dom"/>
</dbReference>
<dbReference type="SMART" id="SM00033">
    <property type="entry name" value="CH"/>
    <property type="match status" value="1"/>
</dbReference>
<dbReference type="Gene3D" id="3.40.850.10">
    <property type="entry name" value="Kinesin motor domain"/>
    <property type="match status" value="1"/>
</dbReference>
<dbReference type="GO" id="GO:0008017">
    <property type="term" value="F:microtubule binding"/>
    <property type="evidence" value="ECO:0007669"/>
    <property type="project" value="InterPro"/>
</dbReference>
<evidence type="ECO:0000259" key="6">
    <source>
        <dbReference type="PROSITE" id="PS50067"/>
    </source>
</evidence>
<accession>A0A803MAE6</accession>
<feature type="binding site" evidence="3">
    <location>
        <begin position="442"/>
        <end position="449"/>
    </location>
    <ligand>
        <name>ATP</name>
        <dbReference type="ChEBI" id="CHEBI:30616"/>
    </ligand>
</feature>
<dbReference type="Pfam" id="PF00225">
    <property type="entry name" value="Kinesin"/>
    <property type="match status" value="1"/>
</dbReference>
<dbReference type="GO" id="GO:0015630">
    <property type="term" value="C:microtubule cytoskeleton"/>
    <property type="evidence" value="ECO:0007669"/>
    <property type="project" value="TreeGrafter"/>
</dbReference>
<comment type="similarity">
    <text evidence="1">Belongs to the TRAFAC class myosin-kinesin ATPase superfamily. Kinesin family. KIN-14 subfamily.</text>
</comment>
<evidence type="ECO:0000259" key="5">
    <source>
        <dbReference type="PROSITE" id="PS50021"/>
    </source>
</evidence>
<sequence>MCDDAALRRYKAVHWLECTVGPLGIHSEPSDREFISCLRNGIILCKVINKIQPGCIPKVVDSNELVASESAIWDSKPLPAYQYFENVRNFLMAVKELKLPAFEASDLENFETGSAARIADCILALKSYYEWKEWSGGNGVYKHVTAKSPLVLQSAAKNFSRPSSAISAQSCRQLDLSAVDEKQSLTDSIVKALTNGMVDSKENIDDNFLTSYQNGSQDPIQLFKEILSRCLEEKLGNKFPMLKSCSQENLQEAGRSHASVSILKENSSLIHNPECHRAQTRKGSRDHRRILRNQERDLSDIKALWYKTKGDFEDLQSQMSNDLMHLESLIEEMSGPALGYEKVIKENRKLYNMAQDLKGYVRVYCRIRPILNTEAKNVVDFVGQDGSLVIVDPSKPRHDGRKIFRFNQLYGPTSTQDELFKEIQPLIRSVMDGYNVCILAYGQTGSGKTHTMYGTSGVSEKDMGINFFALNDLFQIAERRQETNYDVRVQMIGICNEEIQDLLAEDPASDSESSLPDVTFHSVKSNVDAINLVKLGERKHASVNTSKMNNISSPCHSAVAIHVHGKDTSGNIIRGCLHLVDLAASGEDDKSLSCLEDVITSFSQKSSNNHQGNSKITSLLQDALGGNAKVVVLTHVIPEGDNFTETIRTLKFAQKISTIELGAVQSNKTNIEVMQLKEELEILKSALGDKDPKSPLPNRQLRSPCDKTRAAIEKSPVKARRLSMENPGSMKSERLEKSPLKQLKISAEKPDNLSDPTAGRSKEPKSPLGKPMLEGSFPRPRRLSIENPMAVKSENKQKLKEPKTPSEGKTTLKKQTPPRTRRLSIENSSSVKPVADIRKSTKTPQSSIRARRLSLEGPKNRTKKGMLSADVVSSKDYISITEFPKSPPPATHTNGLTFTDCATKYPTIQPPKTPERQKLDLNEMQPPSVAKSTNKKGSQIKRSLRTIGKLINGSEKRSQQVVESSSIKGKDNAREPRSPSTAKARTVRRQSLTGIPPGSNRRSSLGGISTDARPNDNRNAKTPPPVRSSMKITNRWM</sequence>
<dbReference type="EnsemblPlants" id="AUR62026063-RA">
    <property type="protein sequence ID" value="AUR62026063-RA:cds"/>
    <property type="gene ID" value="AUR62026063"/>
</dbReference>
<evidence type="ECO:0000256" key="2">
    <source>
        <dbReference type="ARBA" id="ARBA00023175"/>
    </source>
</evidence>
<dbReference type="PROSITE" id="PS50067">
    <property type="entry name" value="KINESIN_MOTOR_2"/>
    <property type="match status" value="1"/>
</dbReference>
<dbReference type="Proteomes" id="UP000596660">
    <property type="component" value="Unplaced"/>
</dbReference>
<feature type="domain" description="Kinesin motor" evidence="6">
    <location>
        <begin position="360"/>
        <end position="659"/>
    </location>
</feature>
<dbReference type="GO" id="GO:0003777">
    <property type="term" value="F:microtubule motor activity"/>
    <property type="evidence" value="ECO:0007669"/>
    <property type="project" value="InterPro"/>
</dbReference>
<feature type="compositionally biased region" description="Basic and acidic residues" evidence="4">
    <location>
        <begin position="704"/>
        <end position="716"/>
    </location>
</feature>
<reference evidence="7" key="1">
    <citation type="journal article" date="2017" name="Nature">
        <title>The genome of Chenopodium quinoa.</title>
        <authorList>
            <person name="Jarvis D.E."/>
            <person name="Ho Y.S."/>
            <person name="Lightfoot D.J."/>
            <person name="Schmoeckel S.M."/>
            <person name="Li B."/>
            <person name="Borm T.J.A."/>
            <person name="Ohyanagi H."/>
            <person name="Mineta K."/>
            <person name="Michell C.T."/>
            <person name="Saber N."/>
            <person name="Kharbatia N.M."/>
            <person name="Rupper R.R."/>
            <person name="Sharp A.R."/>
            <person name="Dally N."/>
            <person name="Boughton B.A."/>
            <person name="Woo Y.H."/>
            <person name="Gao G."/>
            <person name="Schijlen E.G.W.M."/>
            <person name="Guo X."/>
            <person name="Momin A.A."/>
            <person name="Negrao S."/>
            <person name="Al-Babili S."/>
            <person name="Gehring C."/>
            <person name="Roessner U."/>
            <person name="Jung C."/>
            <person name="Murphy K."/>
            <person name="Arold S.T."/>
            <person name="Gojobori T."/>
            <person name="van der Linden C.G."/>
            <person name="van Loo E.N."/>
            <person name="Jellen E.N."/>
            <person name="Maughan P.J."/>
            <person name="Tester M."/>
        </authorList>
    </citation>
    <scope>NUCLEOTIDE SEQUENCE [LARGE SCALE GENOMIC DNA]</scope>
    <source>
        <strain evidence="7">cv. PI 614886</strain>
    </source>
</reference>
<dbReference type="GO" id="GO:0007018">
    <property type="term" value="P:microtubule-based movement"/>
    <property type="evidence" value="ECO:0007669"/>
    <property type="project" value="InterPro"/>
</dbReference>
<dbReference type="PANTHER" id="PTHR47972">
    <property type="entry name" value="KINESIN-LIKE PROTEIN KLP-3"/>
    <property type="match status" value="1"/>
</dbReference>
<feature type="domain" description="Calponin-homology (CH)" evidence="5">
    <location>
        <begin position="6"/>
        <end position="130"/>
    </location>
</feature>
<dbReference type="GO" id="GO:0005524">
    <property type="term" value="F:ATP binding"/>
    <property type="evidence" value="ECO:0007669"/>
    <property type="project" value="UniProtKB-UniRule"/>
</dbReference>
<dbReference type="CDD" id="cd21203">
    <property type="entry name" value="CH_AtKIN14-like"/>
    <property type="match status" value="1"/>
</dbReference>
<feature type="compositionally biased region" description="Basic and acidic residues" evidence="4">
    <location>
        <begin position="793"/>
        <end position="806"/>
    </location>
</feature>
<dbReference type="AlphaFoldDB" id="A0A803MAE6"/>
<evidence type="ECO:0000256" key="3">
    <source>
        <dbReference type="PROSITE-ProRule" id="PRU00283"/>
    </source>
</evidence>
<dbReference type="Gramene" id="AUR62026063-RA">
    <property type="protein sequence ID" value="AUR62026063-RA:cds"/>
    <property type="gene ID" value="AUR62026063"/>
</dbReference>
<proteinExistence type="inferred from homology"/>
<evidence type="ECO:0000256" key="4">
    <source>
        <dbReference type="SAM" id="MobiDB-lite"/>
    </source>
</evidence>
<evidence type="ECO:0000313" key="8">
    <source>
        <dbReference type="Proteomes" id="UP000596660"/>
    </source>
</evidence>
<feature type="region of interest" description="Disordered" evidence="4">
    <location>
        <begin position="882"/>
        <end position="1037"/>
    </location>
</feature>
<dbReference type="InterPro" id="IPR027640">
    <property type="entry name" value="Kinesin-like_fam"/>
</dbReference>
<feature type="compositionally biased region" description="Basic and acidic residues" evidence="4">
    <location>
        <begin position="968"/>
        <end position="977"/>
    </location>
</feature>
<dbReference type="SUPFAM" id="SSF52540">
    <property type="entry name" value="P-loop containing nucleoside triphosphate hydrolases"/>
    <property type="match status" value="1"/>
</dbReference>
<reference evidence="7" key="2">
    <citation type="submission" date="2021-03" db="UniProtKB">
        <authorList>
            <consortium name="EnsemblPlants"/>
        </authorList>
    </citation>
    <scope>IDENTIFICATION</scope>
</reference>
<dbReference type="Pfam" id="PF00307">
    <property type="entry name" value="CH"/>
    <property type="match status" value="1"/>
</dbReference>
<dbReference type="PROSITE" id="PS50021">
    <property type="entry name" value="CH"/>
    <property type="match status" value="1"/>
</dbReference>
<dbReference type="Gene3D" id="1.10.418.10">
    <property type="entry name" value="Calponin-like domain"/>
    <property type="match status" value="1"/>
</dbReference>
<dbReference type="PRINTS" id="PR00380">
    <property type="entry name" value="KINESINHEAVY"/>
</dbReference>
<gene>
    <name evidence="7" type="primary">LOC110707307</name>
</gene>
<dbReference type="SMART" id="SM00129">
    <property type="entry name" value="KISc"/>
    <property type="match status" value="1"/>
</dbReference>